<evidence type="ECO:0000259" key="5">
    <source>
        <dbReference type="Pfam" id="PF16211"/>
    </source>
</evidence>
<evidence type="ECO:0000256" key="1">
    <source>
        <dbReference type="ARBA" id="ARBA00004286"/>
    </source>
</evidence>
<evidence type="ECO:0000313" key="6">
    <source>
        <dbReference type="Proteomes" id="UP000887569"/>
    </source>
</evidence>
<keyword evidence="4" id="KW-0238">DNA-binding</keyword>
<keyword evidence="2 4" id="KW-0158">Chromosome</keyword>
<feature type="domain" description="Histone H2A C-terminal" evidence="5">
    <location>
        <begin position="84"/>
        <end position="112"/>
    </location>
</feature>
<dbReference type="GO" id="GO:0046982">
    <property type="term" value="F:protein heterodimerization activity"/>
    <property type="evidence" value="ECO:0007669"/>
    <property type="project" value="InterPro"/>
</dbReference>
<dbReference type="PRINTS" id="PR00620">
    <property type="entry name" value="HISTONEH2A"/>
</dbReference>
<dbReference type="SUPFAM" id="SSF47113">
    <property type="entry name" value="Histone-fold"/>
    <property type="match status" value="1"/>
</dbReference>
<dbReference type="InterPro" id="IPR009072">
    <property type="entry name" value="Histone-fold"/>
</dbReference>
<comment type="subcellular location">
    <subcellularLocation>
        <location evidence="1">Chromosome</location>
    </subcellularLocation>
    <subcellularLocation>
        <location evidence="4">Nucleus</location>
    </subcellularLocation>
</comment>
<dbReference type="GO" id="GO:0003677">
    <property type="term" value="F:DNA binding"/>
    <property type="evidence" value="ECO:0007669"/>
    <property type="project" value="UniProtKB-KW"/>
</dbReference>
<sequence>MEVAVVSGRSEWVKAKTFRKSNILSSRVGLRSSRWVECIVRSADDLVLECLAAEVLELVGNVAGDNKKMWINPKHFNLAVCNDEELDSLSVGVAIARGGVLSNIQAILLLRTTFENADYALMTISDARALQVCAEQASMVSIPEWGWNFRGLLCVDGKMGSTLSAVYSASNDGRRPVGA</sequence>
<dbReference type="Proteomes" id="UP000887569">
    <property type="component" value="Unplaced"/>
</dbReference>
<evidence type="ECO:0000256" key="2">
    <source>
        <dbReference type="ARBA" id="ARBA00022454"/>
    </source>
</evidence>
<evidence type="ECO:0000256" key="3">
    <source>
        <dbReference type="ARBA" id="ARBA00023269"/>
    </source>
</evidence>
<keyword evidence="4" id="KW-0539">Nucleus</keyword>
<name>A0A915ASE6_PARUN</name>
<evidence type="ECO:0000313" key="7">
    <source>
        <dbReference type="WBParaSite" id="PgR012_g075_t01"/>
    </source>
</evidence>
<keyword evidence="3 4" id="KW-0544">Nucleosome core</keyword>
<keyword evidence="6" id="KW-1185">Reference proteome</keyword>
<evidence type="ECO:0000256" key="4">
    <source>
        <dbReference type="RuleBase" id="RU003767"/>
    </source>
</evidence>
<accession>A0A915ASE6</accession>
<dbReference type="InterPro" id="IPR002119">
    <property type="entry name" value="Histone_H2A"/>
</dbReference>
<dbReference type="GO" id="GO:0030527">
    <property type="term" value="F:structural constituent of chromatin"/>
    <property type="evidence" value="ECO:0007669"/>
    <property type="project" value="InterPro"/>
</dbReference>
<protein>
    <recommendedName>
        <fullName evidence="4">Histone H2A</fullName>
    </recommendedName>
</protein>
<dbReference type="GO" id="GO:0000786">
    <property type="term" value="C:nucleosome"/>
    <property type="evidence" value="ECO:0007669"/>
    <property type="project" value="UniProtKB-KW"/>
</dbReference>
<reference evidence="7" key="1">
    <citation type="submission" date="2022-11" db="UniProtKB">
        <authorList>
            <consortium name="WormBaseParasite"/>
        </authorList>
    </citation>
    <scope>IDENTIFICATION</scope>
</reference>
<comment type="subunit">
    <text evidence="4">The nucleosome is a histone octamer containing two molecules each of H2A, H2B, H3 and H4 assembled in one H3-H4 heterotetramer and two H2A-H2B heterodimers. The octamer wraps approximately 147 bp of DNA.</text>
</comment>
<organism evidence="6 7">
    <name type="scientific">Parascaris univalens</name>
    <name type="common">Nematode worm</name>
    <dbReference type="NCBI Taxonomy" id="6257"/>
    <lineage>
        <taxon>Eukaryota</taxon>
        <taxon>Metazoa</taxon>
        <taxon>Ecdysozoa</taxon>
        <taxon>Nematoda</taxon>
        <taxon>Chromadorea</taxon>
        <taxon>Rhabditida</taxon>
        <taxon>Spirurina</taxon>
        <taxon>Ascaridomorpha</taxon>
        <taxon>Ascaridoidea</taxon>
        <taxon>Ascarididae</taxon>
        <taxon>Parascaris</taxon>
    </lineage>
</organism>
<dbReference type="AlphaFoldDB" id="A0A915ASE6"/>
<dbReference type="GO" id="GO:0005634">
    <property type="term" value="C:nucleus"/>
    <property type="evidence" value="ECO:0007669"/>
    <property type="project" value="UniProtKB-SubCell"/>
</dbReference>
<proteinExistence type="inferred from homology"/>
<dbReference type="SMART" id="SM00414">
    <property type="entry name" value="H2A"/>
    <property type="match status" value="1"/>
</dbReference>
<dbReference type="PANTHER" id="PTHR23430">
    <property type="entry name" value="HISTONE H2A"/>
    <property type="match status" value="1"/>
</dbReference>
<dbReference type="Pfam" id="PF16211">
    <property type="entry name" value="Histone_H2A_C"/>
    <property type="match status" value="1"/>
</dbReference>
<dbReference type="InterPro" id="IPR032454">
    <property type="entry name" value="Histone_H2A_C"/>
</dbReference>
<dbReference type="WBParaSite" id="PgR012_g075_t01">
    <property type="protein sequence ID" value="PgR012_g075_t01"/>
    <property type="gene ID" value="PgR012_g075"/>
</dbReference>
<comment type="similarity">
    <text evidence="4">Belongs to the histone H2A family.</text>
</comment>
<dbReference type="Gene3D" id="1.10.20.10">
    <property type="entry name" value="Histone, subunit A"/>
    <property type="match status" value="1"/>
</dbReference>